<proteinExistence type="predicted"/>
<accession>A0A1G2G0H2</accession>
<feature type="transmembrane region" description="Helical" evidence="1">
    <location>
        <begin position="7"/>
        <end position="27"/>
    </location>
</feature>
<dbReference type="Pfam" id="PF13416">
    <property type="entry name" value="SBP_bac_8"/>
    <property type="match status" value="1"/>
</dbReference>
<gene>
    <name evidence="2" type="ORF">A2756_04780</name>
</gene>
<keyword evidence="1" id="KW-0472">Membrane</keyword>
<evidence type="ECO:0000313" key="2">
    <source>
        <dbReference type="EMBL" id="OGZ43597.1"/>
    </source>
</evidence>
<keyword evidence="1" id="KW-1133">Transmembrane helix</keyword>
<dbReference type="Gene3D" id="3.40.190.10">
    <property type="entry name" value="Periplasmic binding protein-like II"/>
    <property type="match status" value="1"/>
</dbReference>
<keyword evidence="1" id="KW-0812">Transmembrane</keyword>
<dbReference type="InterPro" id="IPR006059">
    <property type="entry name" value="SBP"/>
</dbReference>
<dbReference type="EMBL" id="MHNL01000032">
    <property type="protein sequence ID" value="OGZ43597.1"/>
    <property type="molecule type" value="Genomic_DNA"/>
</dbReference>
<protein>
    <recommendedName>
        <fullName evidence="4">ABC transporter substrate-binding protein</fullName>
    </recommendedName>
</protein>
<evidence type="ECO:0000256" key="1">
    <source>
        <dbReference type="SAM" id="Phobius"/>
    </source>
</evidence>
<dbReference type="InterPro" id="IPR050490">
    <property type="entry name" value="Bact_solute-bd_prot1"/>
</dbReference>
<organism evidence="2 3">
    <name type="scientific">Candidatus Ryanbacteria bacterium RIFCSPHIGHO2_01_FULL_48_27</name>
    <dbReference type="NCBI Taxonomy" id="1802115"/>
    <lineage>
        <taxon>Bacteria</taxon>
        <taxon>Candidatus Ryaniibacteriota</taxon>
    </lineage>
</organism>
<dbReference type="STRING" id="1802115.A2756_04780"/>
<comment type="caution">
    <text evidence="2">The sequence shown here is derived from an EMBL/GenBank/DDBJ whole genome shotgun (WGS) entry which is preliminary data.</text>
</comment>
<name>A0A1G2G0H2_9BACT</name>
<evidence type="ECO:0000313" key="3">
    <source>
        <dbReference type="Proteomes" id="UP000177785"/>
    </source>
</evidence>
<reference evidence="2 3" key="1">
    <citation type="journal article" date="2016" name="Nat. Commun.">
        <title>Thousands of microbial genomes shed light on interconnected biogeochemical processes in an aquifer system.</title>
        <authorList>
            <person name="Anantharaman K."/>
            <person name="Brown C.T."/>
            <person name="Hug L.A."/>
            <person name="Sharon I."/>
            <person name="Castelle C.J."/>
            <person name="Probst A.J."/>
            <person name="Thomas B.C."/>
            <person name="Singh A."/>
            <person name="Wilkins M.J."/>
            <person name="Karaoz U."/>
            <person name="Brodie E.L."/>
            <person name="Williams K.H."/>
            <person name="Hubbard S.S."/>
            <person name="Banfield J.F."/>
        </authorList>
    </citation>
    <scope>NUCLEOTIDE SEQUENCE [LARGE SCALE GENOMIC DNA]</scope>
</reference>
<sequence length="434" mass="48399">MQKLQIAIYIGTIFIVLIIILIFWGVIPGLGVSRGVTTRLTLWGTISDVALKEVIHDYQTLDKSIGITYVKKDPDTYEQQLVDALASGQGPDMWMMPPSWVDRHYGKISLMPTVLMTEREFLETYAGATTDAFFQSQKIVALPLYIDPLVLFWNKDFFASEAIALPPKTWNEFLDMSERLTRRSSEETIIRSGAAMGLTSNIPEAKDIVSLITLQGGGSVVDQKTHRVTLGEGRLVNDLKVNPAESALRFYTDFARRSKKSYTWNNTFPDPVTAFAREQAAMFVGYASNYDKIRKINSHLNIGVSPVPQFENSALIIGHARTIGVTVANASRNKTAAWQFIKYLTSTKGNKAIAQSLNLAPSRRDLLAQRDLDPVPSVVYESALRAKTWYDPNEMASAQIFANMIESTLTGTTFSTAISEADKRINNLIIRKNP</sequence>
<dbReference type="AlphaFoldDB" id="A0A1G2G0H2"/>
<dbReference type="PANTHER" id="PTHR43649">
    <property type="entry name" value="ARABINOSE-BINDING PROTEIN-RELATED"/>
    <property type="match status" value="1"/>
</dbReference>
<evidence type="ECO:0008006" key="4">
    <source>
        <dbReference type="Google" id="ProtNLM"/>
    </source>
</evidence>
<dbReference type="SUPFAM" id="SSF53850">
    <property type="entry name" value="Periplasmic binding protein-like II"/>
    <property type="match status" value="1"/>
</dbReference>
<dbReference type="Proteomes" id="UP000177785">
    <property type="component" value="Unassembled WGS sequence"/>
</dbReference>